<name>A0AAV2GPK3_9ROSI</name>
<dbReference type="Proteomes" id="UP001497516">
    <property type="component" value="Chromosome 9"/>
</dbReference>
<keyword evidence="3" id="KW-1185">Reference proteome</keyword>
<reference evidence="2 3" key="1">
    <citation type="submission" date="2024-04" db="EMBL/GenBank/DDBJ databases">
        <authorList>
            <person name="Fracassetti M."/>
        </authorList>
    </citation>
    <scope>NUCLEOTIDE SEQUENCE [LARGE SCALE GENOMIC DNA]</scope>
</reference>
<accession>A0AAV2GPK3</accession>
<protein>
    <submittedName>
        <fullName evidence="2">Uncharacterized protein</fullName>
    </submittedName>
</protein>
<feature type="region of interest" description="Disordered" evidence="1">
    <location>
        <begin position="48"/>
        <end position="98"/>
    </location>
</feature>
<evidence type="ECO:0000313" key="3">
    <source>
        <dbReference type="Proteomes" id="UP001497516"/>
    </source>
</evidence>
<evidence type="ECO:0000256" key="1">
    <source>
        <dbReference type="SAM" id="MobiDB-lite"/>
    </source>
</evidence>
<gene>
    <name evidence="2" type="ORF">LTRI10_LOCUS51956</name>
</gene>
<evidence type="ECO:0000313" key="2">
    <source>
        <dbReference type="EMBL" id="CAL1412680.1"/>
    </source>
</evidence>
<organism evidence="2 3">
    <name type="scientific">Linum trigynum</name>
    <dbReference type="NCBI Taxonomy" id="586398"/>
    <lineage>
        <taxon>Eukaryota</taxon>
        <taxon>Viridiplantae</taxon>
        <taxon>Streptophyta</taxon>
        <taxon>Embryophyta</taxon>
        <taxon>Tracheophyta</taxon>
        <taxon>Spermatophyta</taxon>
        <taxon>Magnoliopsida</taxon>
        <taxon>eudicotyledons</taxon>
        <taxon>Gunneridae</taxon>
        <taxon>Pentapetalae</taxon>
        <taxon>rosids</taxon>
        <taxon>fabids</taxon>
        <taxon>Malpighiales</taxon>
        <taxon>Linaceae</taxon>
        <taxon>Linum</taxon>
    </lineage>
</organism>
<sequence length="98" mass="10853">MDQPTQVLPEPVRQVVAAFEAGMRINEEKGIAKEAEGDMSTYLNEYGSNLATGSRKRPLEELEGGLEASPTPKKQFVEEQETNDTVEEASGEWPQEVK</sequence>
<proteinExistence type="predicted"/>
<dbReference type="EMBL" id="OZ034822">
    <property type="protein sequence ID" value="CAL1412680.1"/>
    <property type="molecule type" value="Genomic_DNA"/>
</dbReference>
<dbReference type="AlphaFoldDB" id="A0AAV2GPK3"/>
<feature type="compositionally biased region" description="Acidic residues" evidence="1">
    <location>
        <begin position="78"/>
        <end position="90"/>
    </location>
</feature>